<dbReference type="InterPro" id="IPR011047">
    <property type="entry name" value="Quinoprotein_ADH-like_sf"/>
</dbReference>
<evidence type="ECO:0000313" key="3">
    <source>
        <dbReference type="Proteomes" id="UP001501570"/>
    </source>
</evidence>
<dbReference type="InterPro" id="IPR002372">
    <property type="entry name" value="PQQ_rpt_dom"/>
</dbReference>
<dbReference type="SUPFAM" id="SSF50998">
    <property type="entry name" value="Quinoprotein alcohol dehydrogenase-like"/>
    <property type="match status" value="1"/>
</dbReference>
<dbReference type="Pfam" id="PF13360">
    <property type="entry name" value="PQQ_2"/>
    <property type="match status" value="1"/>
</dbReference>
<accession>A0ABP9RPQ6</accession>
<keyword evidence="3" id="KW-1185">Reference proteome</keyword>
<gene>
    <name evidence="2" type="ORF">GCM10023322_16210</name>
</gene>
<dbReference type="Proteomes" id="UP001501570">
    <property type="component" value="Unassembled WGS sequence"/>
</dbReference>
<name>A0ABP9RPQ6_9ACTN</name>
<organism evidence="2 3">
    <name type="scientific">Rugosimonospora acidiphila</name>
    <dbReference type="NCBI Taxonomy" id="556531"/>
    <lineage>
        <taxon>Bacteria</taxon>
        <taxon>Bacillati</taxon>
        <taxon>Actinomycetota</taxon>
        <taxon>Actinomycetes</taxon>
        <taxon>Micromonosporales</taxon>
        <taxon>Micromonosporaceae</taxon>
        <taxon>Rugosimonospora</taxon>
    </lineage>
</organism>
<sequence length="405" mass="43144">MLVLLLSVSAAPPRSAFVRVATISVQGQVTVEPGPRSVFVGEQTLGGQDVSRYSIATGRRLWRTPVSDTPENLRYIGAAGVVAVSTFEPVPDSARLTVLDVNTGRRLWSTAGYPLWSWPPDAQAQRGQYALLLLGAPAGPRQLRFVQMRTGHVSWSRPIEAGSQVQLADWRRSDAPDILVVGPDGVATVLARATGAVLGRTRLAGMSGPDGANDPTGQTSVSVVGTSVIVQRRAGSVTALTDYTLPGLTRRWQRSGPYFGFPGDCGPVLCVAELDRLVGLDPGSGSIRWSVSDWQGASLIEGDELLGYRIAAGERSGVLDARTGRLLLGLGGWSPLAAFGTARLMAEPDSSDYRYTWFARLDPGGAVLHPMARVTGIGLQGCQPDRDLLFCASMESDVSVWRYAA</sequence>
<comment type="caution">
    <text evidence="2">The sequence shown here is derived from an EMBL/GenBank/DDBJ whole genome shotgun (WGS) entry which is preliminary data.</text>
</comment>
<dbReference type="EMBL" id="BAABJQ010000004">
    <property type="protein sequence ID" value="GAA5181462.1"/>
    <property type="molecule type" value="Genomic_DNA"/>
</dbReference>
<dbReference type="InterPro" id="IPR015943">
    <property type="entry name" value="WD40/YVTN_repeat-like_dom_sf"/>
</dbReference>
<reference evidence="3" key="1">
    <citation type="journal article" date="2019" name="Int. J. Syst. Evol. Microbiol.">
        <title>The Global Catalogue of Microorganisms (GCM) 10K type strain sequencing project: providing services to taxonomists for standard genome sequencing and annotation.</title>
        <authorList>
            <consortium name="The Broad Institute Genomics Platform"/>
            <consortium name="The Broad Institute Genome Sequencing Center for Infectious Disease"/>
            <person name="Wu L."/>
            <person name="Ma J."/>
        </authorList>
    </citation>
    <scope>NUCLEOTIDE SEQUENCE [LARGE SCALE GENOMIC DNA]</scope>
    <source>
        <strain evidence="3">JCM 18304</strain>
    </source>
</reference>
<dbReference type="Gene3D" id="2.130.10.10">
    <property type="entry name" value="YVTN repeat-like/Quinoprotein amine dehydrogenase"/>
    <property type="match status" value="1"/>
</dbReference>
<feature type="domain" description="Pyrrolo-quinoline quinone repeat" evidence="1">
    <location>
        <begin position="27"/>
        <end position="241"/>
    </location>
</feature>
<protein>
    <recommendedName>
        <fullName evidence="1">Pyrrolo-quinoline quinone repeat domain-containing protein</fullName>
    </recommendedName>
</protein>
<evidence type="ECO:0000313" key="2">
    <source>
        <dbReference type="EMBL" id="GAA5181462.1"/>
    </source>
</evidence>
<proteinExistence type="predicted"/>
<evidence type="ECO:0000259" key="1">
    <source>
        <dbReference type="Pfam" id="PF13360"/>
    </source>
</evidence>